<gene>
    <name evidence="2" type="ORF">TrRE_jg517</name>
</gene>
<sequence length="236" mass="26869">MLFLFSVISLDFKDLLEGWISHRWDRVEFDFLRRYFCEPDTWDNKCTAPIKGGPGYDTTEEWCISEYNAKDCKAVRNAAEEKFLDFMGTFCNFNGCMFFLALLGIFASREKLRPVLKFYALAMGVIVIMLGFACASSFVFAWQISQIYGVKGDGKVGEVACRSELYGCCCCEYEDGVLADEELCPEWTREEIVHVVEADFKMAGLVAAISCLFAIRATRACTILIHNLKDYKCVYL</sequence>
<reference evidence="2" key="1">
    <citation type="submission" date="2022-07" db="EMBL/GenBank/DDBJ databases">
        <title>Genome analysis of Parmales, a sister group of diatoms, reveals the evolutionary specialization of diatoms from phago-mixotrophs to photoautotrophs.</title>
        <authorList>
            <person name="Ban H."/>
            <person name="Sato S."/>
            <person name="Yoshikawa S."/>
            <person name="Kazumasa Y."/>
            <person name="Nakamura Y."/>
            <person name="Ichinomiya M."/>
            <person name="Saitoh K."/>
            <person name="Sato N."/>
            <person name="Blanc-Mathieu R."/>
            <person name="Endo H."/>
            <person name="Kuwata A."/>
            <person name="Ogata H."/>
        </authorList>
    </citation>
    <scope>NUCLEOTIDE SEQUENCE</scope>
</reference>
<feature type="transmembrane region" description="Helical" evidence="1">
    <location>
        <begin position="86"/>
        <end position="106"/>
    </location>
</feature>
<evidence type="ECO:0000313" key="2">
    <source>
        <dbReference type="EMBL" id="GMH46452.1"/>
    </source>
</evidence>
<proteinExistence type="predicted"/>
<keyword evidence="1" id="KW-0472">Membrane</keyword>
<protein>
    <submittedName>
        <fullName evidence="2">Uncharacterized protein</fullName>
    </submittedName>
</protein>
<keyword evidence="1" id="KW-0812">Transmembrane</keyword>
<name>A0A9W6Z1L0_9STRA</name>
<dbReference type="Proteomes" id="UP001165082">
    <property type="component" value="Unassembled WGS sequence"/>
</dbReference>
<keyword evidence="3" id="KW-1185">Reference proteome</keyword>
<organism evidence="2 3">
    <name type="scientific">Triparma retinervis</name>
    <dbReference type="NCBI Taxonomy" id="2557542"/>
    <lineage>
        <taxon>Eukaryota</taxon>
        <taxon>Sar</taxon>
        <taxon>Stramenopiles</taxon>
        <taxon>Ochrophyta</taxon>
        <taxon>Bolidophyceae</taxon>
        <taxon>Parmales</taxon>
        <taxon>Triparmaceae</taxon>
        <taxon>Triparma</taxon>
    </lineage>
</organism>
<feature type="transmembrane region" description="Helical" evidence="1">
    <location>
        <begin position="118"/>
        <end position="142"/>
    </location>
</feature>
<dbReference type="AlphaFoldDB" id="A0A9W6Z1L0"/>
<evidence type="ECO:0000256" key="1">
    <source>
        <dbReference type="SAM" id="Phobius"/>
    </source>
</evidence>
<dbReference type="EMBL" id="BRXZ01004288">
    <property type="protein sequence ID" value="GMH46452.1"/>
    <property type="molecule type" value="Genomic_DNA"/>
</dbReference>
<keyword evidence="1" id="KW-1133">Transmembrane helix</keyword>
<comment type="caution">
    <text evidence="2">The sequence shown here is derived from an EMBL/GenBank/DDBJ whole genome shotgun (WGS) entry which is preliminary data.</text>
</comment>
<dbReference type="OrthoDB" id="188377at2759"/>
<accession>A0A9W6Z1L0</accession>
<evidence type="ECO:0000313" key="3">
    <source>
        <dbReference type="Proteomes" id="UP001165082"/>
    </source>
</evidence>